<gene>
    <name evidence="9" type="ORF">CEE63_03155</name>
</gene>
<evidence type="ECO:0000256" key="1">
    <source>
        <dbReference type="ARBA" id="ARBA00009477"/>
    </source>
</evidence>
<dbReference type="Pfam" id="PF25917">
    <property type="entry name" value="BSH_RND"/>
    <property type="match status" value="1"/>
</dbReference>
<evidence type="ECO:0000256" key="4">
    <source>
        <dbReference type="ARBA" id="ARBA00023136"/>
    </source>
</evidence>
<dbReference type="Pfam" id="PF25963">
    <property type="entry name" value="Beta-barrel_AAEA"/>
    <property type="match status" value="1"/>
</dbReference>
<feature type="domain" description="p-hydroxybenzoic acid efflux pump subunit AaeA-like beta-barrel" evidence="8">
    <location>
        <begin position="187"/>
        <end position="282"/>
    </location>
</feature>
<sequence>MKQGLRLISTCAIVAGALFAGHWLWTNYTQTPWTREGRVRADVVAVASDVSGWVTHLDVADNQHVKAGQLLFGVDRERYQAAVHELEAKAAAARERWQLAQAQYLRRAPLEAEIALSHEAVDNAKREAALARAEYNVANATLQTAMLDLERTNVRSPVDGTVTNIGLRRGNFVTRGAPLLSIVQDDTFYVTAYFEETKLPYVHTGQRARMNLLGGSTPFEGVVTAISKGVANGNTLADGQMLPKVQQAYTWVRLAQRIPVDIRLEHIPEGTVLSSGMTVSVELMTTGDERAAR</sequence>
<dbReference type="EMBL" id="NIVX01000026">
    <property type="protein sequence ID" value="OWQ78021.1"/>
    <property type="molecule type" value="Genomic_DNA"/>
</dbReference>
<dbReference type="Gene3D" id="2.40.30.170">
    <property type="match status" value="1"/>
</dbReference>
<keyword evidence="4 6" id="KW-0472">Membrane</keyword>
<protein>
    <submittedName>
        <fullName evidence="9">Efflux transporter periplasmic adaptor subunit</fullName>
    </submittedName>
</protein>
<dbReference type="Proteomes" id="UP000197090">
    <property type="component" value="Unassembled WGS sequence"/>
</dbReference>
<dbReference type="InterPro" id="IPR050393">
    <property type="entry name" value="MFP_Efflux_Pump"/>
</dbReference>
<evidence type="ECO:0000256" key="3">
    <source>
        <dbReference type="ARBA" id="ARBA00022989"/>
    </source>
</evidence>
<feature type="transmembrane region" description="Helical" evidence="6">
    <location>
        <begin position="7"/>
        <end position="25"/>
    </location>
</feature>
<comment type="similarity">
    <text evidence="1">Belongs to the membrane fusion protein (MFP) (TC 8.A.1) family.</text>
</comment>
<reference evidence="9 10" key="1">
    <citation type="submission" date="2017-06" db="EMBL/GenBank/DDBJ databases">
        <authorList>
            <person name="Kim H.J."/>
            <person name="Triplett B.A."/>
        </authorList>
    </citation>
    <scope>NUCLEOTIDE SEQUENCE [LARGE SCALE GENOMIC DNA]</scope>
    <source>
        <strain evidence="9 10">594</strain>
    </source>
</reference>
<evidence type="ECO:0000256" key="6">
    <source>
        <dbReference type="SAM" id="Phobius"/>
    </source>
</evidence>
<feature type="domain" description="Multidrug resistance protein MdtA-like barrel-sandwich hybrid" evidence="7">
    <location>
        <begin position="43"/>
        <end position="183"/>
    </location>
</feature>
<dbReference type="RefSeq" id="WP_088496364.1">
    <property type="nucleotide sequence ID" value="NZ_NIVX01000026.1"/>
</dbReference>
<proteinExistence type="inferred from homology"/>
<accession>A0A246IDC3</accession>
<evidence type="ECO:0000256" key="2">
    <source>
        <dbReference type="ARBA" id="ARBA00022692"/>
    </source>
</evidence>
<dbReference type="InterPro" id="IPR058625">
    <property type="entry name" value="MdtA-like_BSH"/>
</dbReference>
<dbReference type="AlphaFoldDB" id="A0A246IDC3"/>
<dbReference type="GO" id="GO:0022857">
    <property type="term" value="F:transmembrane transporter activity"/>
    <property type="evidence" value="ECO:0007669"/>
    <property type="project" value="InterPro"/>
</dbReference>
<evidence type="ECO:0000259" key="7">
    <source>
        <dbReference type="Pfam" id="PF25917"/>
    </source>
</evidence>
<keyword evidence="2 6" id="KW-0812">Transmembrane</keyword>
<dbReference type="SUPFAM" id="SSF111369">
    <property type="entry name" value="HlyD-like secretion proteins"/>
    <property type="match status" value="1"/>
</dbReference>
<feature type="coiled-coil region" evidence="5">
    <location>
        <begin position="76"/>
        <end position="141"/>
    </location>
</feature>
<dbReference type="Gene3D" id="1.10.287.470">
    <property type="entry name" value="Helix hairpin bin"/>
    <property type="match status" value="1"/>
</dbReference>
<comment type="caution">
    <text evidence="9">The sequence shown here is derived from an EMBL/GenBank/DDBJ whole genome shotgun (WGS) entry which is preliminary data.</text>
</comment>
<evidence type="ECO:0000313" key="9">
    <source>
        <dbReference type="EMBL" id="OWQ78021.1"/>
    </source>
</evidence>
<dbReference type="GO" id="GO:0016020">
    <property type="term" value="C:membrane"/>
    <property type="evidence" value="ECO:0007669"/>
    <property type="project" value="InterPro"/>
</dbReference>
<evidence type="ECO:0000259" key="8">
    <source>
        <dbReference type="Pfam" id="PF25963"/>
    </source>
</evidence>
<dbReference type="PANTHER" id="PTHR30367:SF12">
    <property type="entry name" value="P-HYDROXYBENZOIC ACID EFFLUX PUMP SUBUNIT AAEA"/>
    <property type="match status" value="1"/>
</dbReference>
<dbReference type="PANTHER" id="PTHR30367">
    <property type="entry name" value="P-HYDROXYBENZOIC ACID EFFLUX PUMP SUBUNIT AAEA-RELATED"/>
    <property type="match status" value="1"/>
</dbReference>
<organism evidence="9 10">
    <name type="scientific">Stenotrophomonas maltophilia</name>
    <name type="common">Pseudomonas maltophilia</name>
    <name type="synonym">Xanthomonas maltophilia</name>
    <dbReference type="NCBI Taxonomy" id="40324"/>
    <lineage>
        <taxon>Bacteria</taxon>
        <taxon>Pseudomonadati</taxon>
        <taxon>Pseudomonadota</taxon>
        <taxon>Gammaproteobacteria</taxon>
        <taxon>Lysobacterales</taxon>
        <taxon>Lysobacteraceae</taxon>
        <taxon>Stenotrophomonas</taxon>
        <taxon>Stenotrophomonas maltophilia group</taxon>
    </lineage>
</organism>
<keyword evidence="5" id="KW-0175">Coiled coil</keyword>
<dbReference type="Gene3D" id="2.40.50.100">
    <property type="match status" value="1"/>
</dbReference>
<evidence type="ECO:0000256" key="5">
    <source>
        <dbReference type="SAM" id="Coils"/>
    </source>
</evidence>
<dbReference type="InterPro" id="IPR058634">
    <property type="entry name" value="AaeA-lik-b-barrel"/>
</dbReference>
<evidence type="ECO:0000313" key="10">
    <source>
        <dbReference type="Proteomes" id="UP000197090"/>
    </source>
</evidence>
<name>A0A246IDC3_STEMA</name>
<keyword evidence="3 6" id="KW-1133">Transmembrane helix</keyword>
<dbReference type="NCBIfam" id="TIGR01730">
    <property type="entry name" value="RND_mfp"/>
    <property type="match status" value="1"/>
</dbReference>
<dbReference type="InterPro" id="IPR006143">
    <property type="entry name" value="RND_pump_MFP"/>
</dbReference>